<dbReference type="AlphaFoldDB" id="A0A015TV41"/>
<dbReference type="InterPro" id="IPR058533">
    <property type="entry name" value="Cation_efflux_TM"/>
</dbReference>
<evidence type="ECO:0000256" key="4">
    <source>
        <dbReference type="ARBA" id="ARBA00022692"/>
    </source>
</evidence>
<keyword evidence="3" id="KW-0813">Transport</keyword>
<protein>
    <submittedName>
        <fullName evidence="11">Cation diffusion facilitator transporter family protein</fullName>
    </submittedName>
</protein>
<dbReference type="SUPFAM" id="SSF161111">
    <property type="entry name" value="Cation efflux protein transmembrane domain-like"/>
    <property type="match status" value="1"/>
</dbReference>
<evidence type="ECO:0000313" key="12">
    <source>
        <dbReference type="EMBL" id="EXY93220.1"/>
    </source>
</evidence>
<evidence type="ECO:0000313" key="13">
    <source>
        <dbReference type="Proteomes" id="UP000020773"/>
    </source>
</evidence>
<dbReference type="SUPFAM" id="SSF160240">
    <property type="entry name" value="Cation efflux protein cytoplasmic domain-like"/>
    <property type="match status" value="1"/>
</dbReference>
<feature type="transmembrane region" description="Helical" evidence="7">
    <location>
        <begin position="84"/>
        <end position="102"/>
    </location>
</feature>
<dbReference type="GO" id="GO:0008324">
    <property type="term" value="F:monoatomic cation transmembrane transporter activity"/>
    <property type="evidence" value="ECO:0007669"/>
    <property type="project" value="InterPro"/>
</dbReference>
<dbReference type="PANTHER" id="PTHR43840">
    <property type="entry name" value="MITOCHONDRIAL METAL TRANSPORTER 1-RELATED"/>
    <property type="match status" value="1"/>
</dbReference>
<proteinExistence type="inferred from homology"/>
<evidence type="ECO:0000313" key="11">
    <source>
        <dbReference type="EMBL" id="EXY88269.1"/>
    </source>
</evidence>
<dbReference type="EMBL" id="JGDB01000291">
    <property type="protein sequence ID" value="EXY88158.1"/>
    <property type="molecule type" value="Genomic_DNA"/>
</dbReference>
<comment type="similarity">
    <text evidence="2">Belongs to the cation diffusion facilitator (CDF) transporter (TC 2.A.4) family.</text>
</comment>
<dbReference type="InterPro" id="IPR002524">
    <property type="entry name" value="Cation_efflux"/>
</dbReference>
<dbReference type="InterPro" id="IPR027469">
    <property type="entry name" value="Cation_efflux_TMD_sf"/>
</dbReference>
<dbReference type="NCBIfam" id="TIGR01297">
    <property type="entry name" value="CDF"/>
    <property type="match status" value="1"/>
</dbReference>
<dbReference type="Pfam" id="PF16916">
    <property type="entry name" value="ZT_dimer"/>
    <property type="match status" value="1"/>
</dbReference>
<feature type="transmembrane region" description="Helical" evidence="7">
    <location>
        <begin position="12"/>
        <end position="33"/>
    </location>
</feature>
<keyword evidence="5 7" id="KW-1133">Transmembrane helix</keyword>
<evidence type="ECO:0000256" key="3">
    <source>
        <dbReference type="ARBA" id="ARBA00022448"/>
    </source>
</evidence>
<evidence type="ECO:0000259" key="8">
    <source>
        <dbReference type="Pfam" id="PF01545"/>
    </source>
</evidence>
<sequence>MESEKSSREKGIYKVTIVGSIVNFLLLVFKFFAGIAGHSAAMLADAVHSLSDFITDIVVIVFVRIAGKPEDKGHDYGHGKYETLATAIIGLLLLCVGFGIFWNGASSIYTFLRGGQLESPGVVALVAALVSIVSKEILYQYTVIQGKKLNSQAVIANAWHHRSDALSSIGTAIGIGGAILLGDHWRGLDPVAAVVVSFFIMKVSVRLLIPCVDELLEKSLPEDVEKEIEQTVLSFPGVSQPHHLRTRRIGNYYAIELHVRMDGKITLEEAHSTATAIENKLKEMFGKGTHVGIHVEPTK</sequence>
<evidence type="ECO:0000256" key="5">
    <source>
        <dbReference type="ARBA" id="ARBA00022989"/>
    </source>
</evidence>
<evidence type="ECO:0000256" key="2">
    <source>
        <dbReference type="ARBA" id="ARBA00008114"/>
    </source>
</evidence>
<dbReference type="EMBL" id="JGDB01000290">
    <property type="protein sequence ID" value="EXY88269.1"/>
    <property type="molecule type" value="Genomic_DNA"/>
</dbReference>
<feature type="domain" description="Cation efflux protein transmembrane" evidence="8">
    <location>
        <begin position="17"/>
        <end position="216"/>
    </location>
</feature>
<dbReference type="RefSeq" id="WP_032538677.1">
    <property type="nucleotide sequence ID" value="NZ_JGDB01000001.1"/>
</dbReference>
<name>A0A015TV41_BACFG</name>
<dbReference type="FunFam" id="1.20.1510.10:FF:000006">
    <property type="entry name" value="Divalent cation efflux transporter"/>
    <property type="match status" value="1"/>
</dbReference>
<dbReference type="InterPro" id="IPR036837">
    <property type="entry name" value="Cation_efflux_CTD_sf"/>
</dbReference>
<dbReference type="EMBL" id="JGDB01000001">
    <property type="protein sequence ID" value="EXY93220.1"/>
    <property type="molecule type" value="Genomic_DNA"/>
</dbReference>
<dbReference type="PANTHER" id="PTHR43840:SF15">
    <property type="entry name" value="MITOCHONDRIAL METAL TRANSPORTER 1-RELATED"/>
    <property type="match status" value="1"/>
</dbReference>
<dbReference type="Pfam" id="PF01545">
    <property type="entry name" value="Cation_efflux"/>
    <property type="match status" value="1"/>
</dbReference>
<feature type="domain" description="Cation efflux protein cytoplasmic" evidence="9">
    <location>
        <begin position="220"/>
        <end position="297"/>
    </location>
</feature>
<evidence type="ECO:0000256" key="1">
    <source>
        <dbReference type="ARBA" id="ARBA00004141"/>
    </source>
</evidence>
<comment type="subcellular location">
    <subcellularLocation>
        <location evidence="1">Membrane</location>
        <topology evidence="1">Multi-pass membrane protein</topology>
    </subcellularLocation>
</comment>
<dbReference type="Gene3D" id="1.20.1510.10">
    <property type="entry name" value="Cation efflux protein transmembrane domain"/>
    <property type="match status" value="1"/>
</dbReference>
<dbReference type="InterPro" id="IPR050291">
    <property type="entry name" value="CDF_Transporter"/>
</dbReference>
<gene>
    <name evidence="12" type="ORF">M125_0052</name>
    <name evidence="11" type="ORF">M125_5133</name>
    <name evidence="10" type="ORF">M125_5200</name>
</gene>
<evidence type="ECO:0000256" key="7">
    <source>
        <dbReference type="SAM" id="Phobius"/>
    </source>
</evidence>
<reference evidence="11 13" key="1">
    <citation type="submission" date="2014-02" db="EMBL/GenBank/DDBJ databases">
        <authorList>
            <person name="Sears C."/>
            <person name="Carroll K."/>
            <person name="Sack B.R."/>
            <person name="Qadri F."/>
            <person name="Myers L.L."/>
            <person name="Chung G.-T."/>
            <person name="Escheverria P."/>
            <person name="Fraser C.M."/>
            <person name="Sadzewicz L."/>
            <person name="Shefchek K.A."/>
            <person name="Tallon L."/>
            <person name="Das S.P."/>
            <person name="Daugherty S."/>
            <person name="Mongodin E.F."/>
        </authorList>
    </citation>
    <scope>NUCLEOTIDE SEQUENCE [LARGE SCALE GENOMIC DNA]</scope>
    <source>
        <strain evidence="11">3998T</strain>
        <strain evidence="13">3998T(B)3</strain>
    </source>
</reference>
<evidence type="ECO:0000256" key="6">
    <source>
        <dbReference type="ARBA" id="ARBA00023136"/>
    </source>
</evidence>
<dbReference type="PATRIC" id="fig|1339316.3.peg.4875"/>
<dbReference type="Proteomes" id="UP000020773">
    <property type="component" value="Unassembled WGS sequence"/>
</dbReference>
<evidence type="ECO:0000313" key="10">
    <source>
        <dbReference type="EMBL" id="EXY88158.1"/>
    </source>
</evidence>
<organism evidence="11 13">
    <name type="scientific">Bacteroides fragilis str. 3998T(B)3</name>
    <dbReference type="NCBI Taxonomy" id="1339316"/>
    <lineage>
        <taxon>Bacteria</taxon>
        <taxon>Pseudomonadati</taxon>
        <taxon>Bacteroidota</taxon>
        <taxon>Bacteroidia</taxon>
        <taxon>Bacteroidales</taxon>
        <taxon>Bacteroidaceae</taxon>
        <taxon>Bacteroides</taxon>
    </lineage>
</organism>
<keyword evidence="6 7" id="KW-0472">Membrane</keyword>
<evidence type="ECO:0000259" key="9">
    <source>
        <dbReference type="Pfam" id="PF16916"/>
    </source>
</evidence>
<dbReference type="InterPro" id="IPR027470">
    <property type="entry name" value="Cation_efflux_CTD"/>
</dbReference>
<dbReference type="GO" id="GO:0016020">
    <property type="term" value="C:membrane"/>
    <property type="evidence" value="ECO:0007669"/>
    <property type="project" value="UniProtKB-SubCell"/>
</dbReference>
<keyword evidence="4 7" id="KW-0812">Transmembrane</keyword>
<accession>A0A015TV41</accession>
<comment type="caution">
    <text evidence="11">The sequence shown here is derived from an EMBL/GenBank/DDBJ whole genome shotgun (WGS) entry which is preliminary data.</text>
</comment>
<dbReference type="Gene3D" id="3.30.70.1350">
    <property type="entry name" value="Cation efflux protein, cytoplasmic domain"/>
    <property type="match status" value="1"/>
</dbReference>